<keyword evidence="1" id="KW-0472">Membrane</keyword>
<evidence type="ECO:0000313" key="3">
    <source>
        <dbReference type="Proteomes" id="UP001596439"/>
    </source>
</evidence>
<evidence type="ECO:0000256" key="1">
    <source>
        <dbReference type="SAM" id="Phobius"/>
    </source>
</evidence>
<evidence type="ECO:0008006" key="4">
    <source>
        <dbReference type="Google" id="ProtNLM"/>
    </source>
</evidence>
<gene>
    <name evidence="2" type="ORF">ACFQO8_00190</name>
</gene>
<keyword evidence="3" id="KW-1185">Reference proteome</keyword>
<feature type="transmembrane region" description="Helical" evidence="1">
    <location>
        <begin position="82"/>
        <end position="109"/>
    </location>
</feature>
<feature type="transmembrane region" description="Helical" evidence="1">
    <location>
        <begin position="38"/>
        <end position="62"/>
    </location>
</feature>
<feature type="transmembrane region" description="Helical" evidence="1">
    <location>
        <begin position="129"/>
        <end position="149"/>
    </location>
</feature>
<accession>A0ABW2PKP1</accession>
<reference evidence="3" key="1">
    <citation type="journal article" date="2019" name="Int. J. Syst. Evol. Microbiol.">
        <title>The Global Catalogue of Microorganisms (GCM) 10K type strain sequencing project: providing services to taxonomists for standard genome sequencing and annotation.</title>
        <authorList>
            <consortium name="The Broad Institute Genomics Platform"/>
            <consortium name="The Broad Institute Genome Sequencing Center for Infectious Disease"/>
            <person name="Wu L."/>
            <person name="Ma J."/>
        </authorList>
    </citation>
    <scope>NUCLEOTIDE SEQUENCE [LARGE SCALE GENOMIC DNA]</scope>
    <source>
        <strain evidence="3">CCUG 55590</strain>
    </source>
</reference>
<keyword evidence="1" id="KW-0812">Transmembrane</keyword>
<dbReference type="RefSeq" id="WP_214785870.1">
    <property type="nucleotide sequence ID" value="NZ_JANIEL010000036.1"/>
</dbReference>
<comment type="caution">
    <text evidence="2">The sequence shown here is derived from an EMBL/GenBank/DDBJ whole genome shotgun (WGS) entry which is preliminary data.</text>
</comment>
<proteinExistence type="predicted"/>
<dbReference type="Proteomes" id="UP001596439">
    <property type="component" value="Unassembled WGS sequence"/>
</dbReference>
<sequence length="159" mass="18144">MVTRKIIAASWASPLYAFLLSIVEFTKQTRVGISFLESVSGFLLLFTIYLAYSFPVILTYGVVTSWLSDWLAKRFSSDRVQWFISFALHILFGLVLSWLSLLAAILFFFIDRRLINRMDVTKRAAIRSVFIPIGCLFVAMGSVYLVGVIQDLFVRFSAF</sequence>
<organism evidence="2 3">
    <name type="scientific">Exiguobacterium aestuarii</name>
    <dbReference type="NCBI Taxonomy" id="273527"/>
    <lineage>
        <taxon>Bacteria</taxon>
        <taxon>Bacillati</taxon>
        <taxon>Bacillota</taxon>
        <taxon>Bacilli</taxon>
        <taxon>Bacillales</taxon>
        <taxon>Bacillales Family XII. Incertae Sedis</taxon>
        <taxon>Exiguobacterium</taxon>
    </lineage>
</organism>
<dbReference type="EMBL" id="JBHTCE010000001">
    <property type="protein sequence ID" value="MFC7388535.1"/>
    <property type="molecule type" value="Genomic_DNA"/>
</dbReference>
<protein>
    <recommendedName>
        <fullName evidence="4">Yip1 domain-containing protein</fullName>
    </recommendedName>
</protein>
<keyword evidence="1" id="KW-1133">Transmembrane helix</keyword>
<evidence type="ECO:0000313" key="2">
    <source>
        <dbReference type="EMBL" id="MFC7388535.1"/>
    </source>
</evidence>
<name>A0ABW2PKP1_9BACL</name>